<evidence type="ECO:0000256" key="4">
    <source>
        <dbReference type="SAM" id="MobiDB-lite"/>
    </source>
</evidence>
<dbReference type="CDD" id="cd16922">
    <property type="entry name" value="HATPase_EvgS-ArcB-TorS-like"/>
    <property type="match status" value="1"/>
</dbReference>
<keyword evidence="7" id="KW-0418">Kinase</keyword>
<evidence type="ECO:0000256" key="3">
    <source>
        <dbReference type="PROSITE-ProRule" id="PRU00169"/>
    </source>
</evidence>
<dbReference type="CDD" id="cd00082">
    <property type="entry name" value="HisKA"/>
    <property type="match status" value="1"/>
</dbReference>
<dbReference type="Pfam" id="PF00512">
    <property type="entry name" value="HisKA"/>
    <property type="match status" value="1"/>
</dbReference>
<name>A0A9K3KYQ3_9STRA</name>
<evidence type="ECO:0000313" key="8">
    <source>
        <dbReference type="Proteomes" id="UP000693970"/>
    </source>
</evidence>
<evidence type="ECO:0000259" key="5">
    <source>
        <dbReference type="PROSITE" id="PS50109"/>
    </source>
</evidence>
<feature type="compositionally biased region" description="Low complexity" evidence="4">
    <location>
        <begin position="442"/>
        <end position="456"/>
    </location>
</feature>
<feature type="region of interest" description="Disordered" evidence="4">
    <location>
        <begin position="402"/>
        <end position="461"/>
    </location>
</feature>
<accession>A0A9K3KYQ3</accession>
<comment type="caution">
    <text evidence="7">The sequence shown here is derived from an EMBL/GenBank/DDBJ whole genome shotgun (WGS) entry which is preliminary data.</text>
</comment>
<evidence type="ECO:0000256" key="1">
    <source>
        <dbReference type="ARBA" id="ARBA00022553"/>
    </source>
</evidence>
<feature type="domain" description="Histidine kinase" evidence="5">
    <location>
        <begin position="563"/>
        <end position="801"/>
    </location>
</feature>
<evidence type="ECO:0000259" key="6">
    <source>
        <dbReference type="PROSITE" id="PS50110"/>
    </source>
</evidence>
<feature type="compositionally biased region" description="Basic residues" evidence="4">
    <location>
        <begin position="76"/>
        <end position="86"/>
    </location>
</feature>
<sequence length="956" mass="106590">MNVGGADSDACSRRHQEPNGGMVSSSNHSENLPVEWEASLSKTSRDDDGRTKSIPAASSTSSASSSASSASTSSHNHCHQPHHRNRPQQTPQQRQQDQETQQPTQQPPKRPPLSSPLQSSVRKSSSKEPMPASSRIIDYDSLQVMNFLVHPVWIFDFVQKRMRWANEVALEMWDATSLEELQHRNFHDISDAASKRMQDYHLQFDRGIHNFFEQYTLYPKGVAKTVHMNVSGVRFRTKTCNNKNNNNKDGNPTITVDDHFSIFCEGIPLVEQELLNENLRGLEMLRHLPIAVCQFDIDGKVMFQNPQASMVLVANEESNDTNNTEQIIDADNNHRQDESSSSYFDEDDEEQVLKEELGIPATSTTTIVEDEEEQVLKVELDNPGTSKTTIVGNKAQQNTNPLMVDQHHLPPPPPPPIDAATPEVFTYSSSVSSASPYPGDQSSTTSNSNSPSSTSPYKHQRLQGSLLSRFVDKTLGKKVLQEIQTNAQHNKNMKTDDVNKQIDLEAMIHTHEGPKWSAVQLRVCKDPVTGDPVILYSAMDNSDAIRAQKEKEARERKSEFLAIMAHEIRTPLHQVTGFIDLLHDTDLSKEQQSYVNLLRSSAKGLMTVISDVLDYSKLEAGKMKLECIPYEPFSVVEGSLAVVRGSCEEKGLELKLEWNKDIPFRILGDPNRLRQILLNLLSNSVKFTTRGGIYVTAMKVLDDKKSEEPRSPGHKSTSALLPQPMVKFVVRDTGIGIEEEHRNMIFNDYYQGDVSIARTHGGTGLGLSICKLLVSRMGGTIGVDSEYGKGSAFWFCLPADVPIERISPDVTPSPNAPDNGKKVKTLNVLIAEDNVVNQKLLKRMLERMGHNAVVAENGMEAIQQIEAHKGEAGGYFDVVLMDIQMPVIDGLEATRRLRSMGYANLPIYGLTASVGRSDYAELGFDDWLPKPIPLKRLREKLANIRLSHDSHNNSDS</sequence>
<gene>
    <name evidence="7" type="ORF">IV203_010916</name>
</gene>
<feature type="domain" description="Response regulatory" evidence="6">
    <location>
        <begin position="827"/>
        <end position="945"/>
    </location>
</feature>
<dbReference type="SMART" id="SM00448">
    <property type="entry name" value="REC"/>
    <property type="match status" value="1"/>
</dbReference>
<keyword evidence="1 3" id="KW-0597">Phosphoprotein</keyword>
<organism evidence="7 8">
    <name type="scientific">Nitzschia inconspicua</name>
    <dbReference type="NCBI Taxonomy" id="303405"/>
    <lineage>
        <taxon>Eukaryota</taxon>
        <taxon>Sar</taxon>
        <taxon>Stramenopiles</taxon>
        <taxon>Ochrophyta</taxon>
        <taxon>Bacillariophyta</taxon>
        <taxon>Bacillariophyceae</taxon>
        <taxon>Bacillariophycidae</taxon>
        <taxon>Bacillariales</taxon>
        <taxon>Bacillariaceae</taxon>
        <taxon>Nitzschia</taxon>
    </lineage>
</organism>
<proteinExistence type="predicted"/>
<dbReference type="GO" id="GO:0000155">
    <property type="term" value="F:phosphorelay sensor kinase activity"/>
    <property type="evidence" value="ECO:0007669"/>
    <property type="project" value="InterPro"/>
</dbReference>
<dbReference type="PROSITE" id="PS50109">
    <property type="entry name" value="HIS_KIN"/>
    <property type="match status" value="1"/>
</dbReference>
<dbReference type="SMART" id="SM00387">
    <property type="entry name" value="HATPase_c"/>
    <property type="match status" value="1"/>
</dbReference>
<dbReference type="CDD" id="cd17546">
    <property type="entry name" value="REC_hyHK_CKI1_RcsC-like"/>
    <property type="match status" value="1"/>
</dbReference>
<evidence type="ECO:0000256" key="2">
    <source>
        <dbReference type="ARBA" id="ARBA00023012"/>
    </source>
</evidence>
<reference evidence="7" key="2">
    <citation type="submission" date="2021-04" db="EMBL/GenBank/DDBJ databases">
        <authorList>
            <person name="Podell S."/>
        </authorList>
    </citation>
    <scope>NUCLEOTIDE SEQUENCE</scope>
    <source>
        <strain evidence="7">Hildebrandi</strain>
    </source>
</reference>
<feature type="compositionally biased region" description="Pro residues" evidence="4">
    <location>
        <begin position="105"/>
        <end position="114"/>
    </location>
</feature>
<dbReference type="AlphaFoldDB" id="A0A9K3KYQ3"/>
<reference evidence="7" key="1">
    <citation type="journal article" date="2021" name="Sci. Rep.">
        <title>Diploid genomic architecture of Nitzschia inconspicua, an elite biomass production diatom.</title>
        <authorList>
            <person name="Oliver A."/>
            <person name="Podell S."/>
            <person name="Pinowska A."/>
            <person name="Traller J.C."/>
            <person name="Smith S.R."/>
            <person name="McClure R."/>
            <person name="Beliaev A."/>
            <person name="Bohutskyi P."/>
            <person name="Hill E.A."/>
            <person name="Rabines A."/>
            <person name="Zheng H."/>
            <person name="Allen L.Z."/>
            <person name="Kuo A."/>
            <person name="Grigoriev I.V."/>
            <person name="Allen A.E."/>
            <person name="Hazlebeck D."/>
            <person name="Allen E.E."/>
        </authorList>
    </citation>
    <scope>NUCLEOTIDE SEQUENCE</scope>
    <source>
        <strain evidence="7">Hildebrandi</strain>
    </source>
</reference>
<keyword evidence="7" id="KW-0808">Transferase</keyword>
<feature type="region of interest" description="Disordered" evidence="4">
    <location>
        <begin position="327"/>
        <end position="349"/>
    </location>
</feature>
<feature type="modified residue" description="4-aspartylphosphate" evidence="3">
    <location>
        <position position="882"/>
    </location>
</feature>
<dbReference type="PANTHER" id="PTHR45339:SF1">
    <property type="entry name" value="HYBRID SIGNAL TRANSDUCTION HISTIDINE KINASE J"/>
    <property type="match status" value="1"/>
</dbReference>
<dbReference type="InterPro" id="IPR003661">
    <property type="entry name" value="HisK_dim/P_dom"/>
</dbReference>
<keyword evidence="8" id="KW-1185">Reference proteome</keyword>
<dbReference type="OrthoDB" id="43082at2759"/>
<protein>
    <submittedName>
        <fullName evidence="7">Sensor histidine kinase</fullName>
    </submittedName>
</protein>
<dbReference type="Proteomes" id="UP000693970">
    <property type="component" value="Unassembled WGS sequence"/>
</dbReference>
<dbReference type="FunFam" id="3.30.565.10:FF:000010">
    <property type="entry name" value="Sensor histidine kinase RcsC"/>
    <property type="match status" value="1"/>
</dbReference>
<feature type="compositionally biased region" description="Low complexity" evidence="4">
    <location>
        <begin position="56"/>
        <end position="74"/>
    </location>
</feature>
<dbReference type="SMART" id="SM00388">
    <property type="entry name" value="HisKA"/>
    <property type="match status" value="1"/>
</dbReference>
<keyword evidence="2" id="KW-0902">Two-component regulatory system</keyword>
<feature type="region of interest" description="Disordered" evidence="4">
    <location>
        <begin position="1"/>
        <end position="132"/>
    </location>
</feature>
<dbReference type="PANTHER" id="PTHR45339">
    <property type="entry name" value="HYBRID SIGNAL TRANSDUCTION HISTIDINE KINASE J"/>
    <property type="match status" value="1"/>
</dbReference>
<dbReference type="EMBL" id="JAGRRH010000018">
    <property type="protein sequence ID" value="KAG7351556.1"/>
    <property type="molecule type" value="Genomic_DNA"/>
</dbReference>
<dbReference type="Pfam" id="PF02518">
    <property type="entry name" value="HATPase_c"/>
    <property type="match status" value="1"/>
</dbReference>
<dbReference type="Pfam" id="PF00072">
    <property type="entry name" value="Response_reg"/>
    <property type="match status" value="1"/>
</dbReference>
<evidence type="ECO:0000313" key="7">
    <source>
        <dbReference type="EMBL" id="KAG7351556.1"/>
    </source>
</evidence>
<feature type="compositionally biased region" description="Low complexity" evidence="4">
    <location>
        <begin position="87"/>
        <end position="104"/>
    </location>
</feature>
<dbReference type="InterPro" id="IPR001789">
    <property type="entry name" value="Sig_transdc_resp-reg_receiver"/>
</dbReference>
<dbReference type="InterPro" id="IPR005467">
    <property type="entry name" value="His_kinase_dom"/>
</dbReference>
<dbReference type="PROSITE" id="PS50110">
    <property type="entry name" value="RESPONSE_REGULATORY"/>
    <property type="match status" value="1"/>
</dbReference>
<dbReference type="InterPro" id="IPR003594">
    <property type="entry name" value="HATPase_dom"/>
</dbReference>